<sequence length="64" mass="7702">MIKLLVYGVTCILNICGNMSQALYVYITRSHWQCLNEIYIFYHVSIVYFSLLTEHCYLREPHRQ</sequence>
<evidence type="ECO:0000313" key="2">
    <source>
        <dbReference type="EMBL" id="KAK6314789.1"/>
    </source>
</evidence>
<dbReference type="Proteomes" id="UP001356427">
    <property type="component" value="Unassembled WGS sequence"/>
</dbReference>
<reference evidence="2 3" key="1">
    <citation type="submission" date="2021-04" db="EMBL/GenBank/DDBJ databases">
        <authorList>
            <person name="De Guttry C."/>
            <person name="Zahm M."/>
            <person name="Klopp C."/>
            <person name="Cabau C."/>
            <person name="Louis A."/>
            <person name="Berthelot C."/>
            <person name="Parey E."/>
            <person name="Roest Crollius H."/>
            <person name="Montfort J."/>
            <person name="Robinson-Rechavi M."/>
            <person name="Bucao C."/>
            <person name="Bouchez O."/>
            <person name="Gislard M."/>
            <person name="Lluch J."/>
            <person name="Milhes M."/>
            <person name="Lampietro C."/>
            <person name="Lopez Roques C."/>
            <person name="Donnadieu C."/>
            <person name="Braasch I."/>
            <person name="Desvignes T."/>
            <person name="Postlethwait J."/>
            <person name="Bobe J."/>
            <person name="Wedekind C."/>
            <person name="Guiguen Y."/>
        </authorList>
    </citation>
    <scope>NUCLEOTIDE SEQUENCE [LARGE SCALE GENOMIC DNA]</scope>
    <source>
        <strain evidence="2">Cs_M1</strain>
        <tissue evidence="2">Blood</tissue>
    </source>
</reference>
<dbReference type="AlphaFoldDB" id="A0AAN8LR03"/>
<keyword evidence="1" id="KW-1133">Transmembrane helix</keyword>
<dbReference type="EMBL" id="JAGTTL010000012">
    <property type="protein sequence ID" value="KAK6314789.1"/>
    <property type="molecule type" value="Genomic_DNA"/>
</dbReference>
<keyword evidence="1" id="KW-0812">Transmembrane</keyword>
<keyword evidence="3" id="KW-1185">Reference proteome</keyword>
<evidence type="ECO:0000313" key="3">
    <source>
        <dbReference type="Proteomes" id="UP001356427"/>
    </source>
</evidence>
<organism evidence="2 3">
    <name type="scientific">Coregonus suidteri</name>
    <dbReference type="NCBI Taxonomy" id="861788"/>
    <lineage>
        <taxon>Eukaryota</taxon>
        <taxon>Metazoa</taxon>
        <taxon>Chordata</taxon>
        <taxon>Craniata</taxon>
        <taxon>Vertebrata</taxon>
        <taxon>Euteleostomi</taxon>
        <taxon>Actinopterygii</taxon>
        <taxon>Neopterygii</taxon>
        <taxon>Teleostei</taxon>
        <taxon>Protacanthopterygii</taxon>
        <taxon>Salmoniformes</taxon>
        <taxon>Salmonidae</taxon>
        <taxon>Coregoninae</taxon>
        <taxon>Coregonus</taxon>
    </lineage>
</organism>
<name>A0AAN8LR03_9TELE</name>
<feature type="transmembrane region" description="Helical" evidence="1">
    <location>
        <begin position="39"/>
        <end position="58"/>
    </location>
</feature>
<feature type="transmembrane region" description="Helical" evidence="1">
    <location>
        <begin position="5"/>
        <end position="27"/>
    </location>
</feature>
<evidence type="ECO:0000256" key="1">
    <source>
        <dbReference type="SAM" id="Phobius"/>
    </source>
</evidence>
<protein>
    <submittedName>
        <fullName evidence="2">Uncharacterized protein</fullName>
    </submittedName>
</protein>
<proteinExistence type="predicted"/>
<accession>A0AAN8LR03</accession>
<comment type="caution">
    <text evidence="2">The sequence shown here is derived from an EMBL/GenBank/DDBJ whole genome shotgun (WGS) entry which is preliminary data.</text>
</comment>
<keyword evidence="1" id="KW-0472">Membrane</keyword>
<gene>
    <name evidence="2" type="ORF">J4Q44_G00143180</name>
</gene>